<gene>
    <name evidence="1" type="ORF">DNTS_014206</name>
</gene>
<proteinExistence type="predicted"/>
<comment type="caution">
    <text evidence="1">The sequence shown here is derived from an EMBL/GenBank/DDBJ whole genome shotgun (WGS) entry which is preliminary data.</text>
</comment>
<dbReference type="Proteomes" id="UP000316079">
    <property type="component" value="Unassembled WGS sequence"/>
</dbReference>
<feature type="non-terminal residue" evidence="1">
    <location>
        <position position="306"/>
    </location>
</feature>
<dbReference type="AlphaFoldDB" id="A0A553RBE0"/>
<evidence type="ECO:0000313" key="1">
    <source>
        <dbReference type="EMBL" id="TRY99501.1"/>
    </source>
</evidence>
<dbReference type="PANTHER" id="PTHR16199">
    <property type="entry name" value="CONDENSIN-2 COMPLEX SUBUNIT G2"/>
    <property type="match status" value="1"/>
</dbReference>
<protein>
    <submittedName>
        <fullName evidence="1">Uncharacterized protein</fullName>
    </submittedName>
</protein>
<dbReference type="EMBL" id="SRMA01025067">
    <property type="protein sequence ID" value="TRY99501.1"/>
    <property type="molecule type" value="Genomic_DNA"/>
</dbReference>
<accession>A0A553RBE0</accession>
<dbReference type="STRING" id="623744.A0A553RBE0"/>
<dbReference type="OrthoDB" id="10062843at2759"/>
<name>A0A553RBE0_9TELE</name>
<keyword evidence="2" id="KW-1185">Reference proteome</keyword>
<dbReference type="GO" id="GO:0000070">
    <property type="term" value="P:mitotic sister chromatid segregation"/>
    <property type="evidence" value="ECO:0007669"/>
    <property type="project" value="TreeGrafter"/>
</dbReference>
<dbReference type="GO" id="GO:0005634">
    <property type="term" value="C:nucleus"/>
    <property type="evidence" value="ECO:0007669"/>
    <property type="project" value="TreeGrafter"/>
</dbReference>
<sequence length="306" mass="34816">MAKRKSFLESVHYEHVQKFLNFIELNKDGSDPFDLAEVLVELQSSQREDLWENLLKLLQHSLNVSPPESWITGAEEDAGDMEVEVSEEQTLTMAIIEGVTIVSTVSVDSLQENDNYTSLVQCAHVLNCVESCLPLSHIPLQQAIHWLFECWWNRDLQGKEDFGLTAFLVCLENAITISKPVNQLKRLYSLREVLLSVDFTSEKGQQVIDPLLQFFLNVQHFQLEEILEDVLSVQDTATMARLLEIIVILWKTVQKSIEGNQEAYMYVTTKFASSLPQYLKVFQEEQCKTPLIILASLLPASALPSL</sequence>
<evidence type="ECO:0000313" key="2">
    <source>
        <dbReference type="Proteomes" id="UP000316079"/>
    </source>
</evidence>
<reference evidence="1 2" key="1">
    <citation type="journal article" date="2019" name="Sci. Data">
        <title>Hybrid genome assembly and annotation of Danionella translucida.</title>
        <authorList>
            <person name="Kadobianskyi M."/>
            <person name="Schulze L."/>
            <person name="Schuelke M."/>
            <person name="Judkewitz B."/>
        </authorList>
    </citation>
    <scope>NUCLEOTIDE SEQUENCE [LARGE SCALE GENOMIC DNA]</scope>
    <source>
        <strain evidence="1 2">Bolton</strain>
    </source>
</reference>
<dbReference type="PANTHER" id="PTHR16199:SF4">
    <property type="entry name" value="CONDENSIN-2 COMPLEX SUBUNIT G2"/>
    <property type="match status" value="1"/>
</dbReference>
<organism evidence="1 2">
    <name type="scientific">Danionella cerebrum</name>
    <dbReference type="NCBI Taxonomy" id="2873325"/>
    <lineage>
        <taxon>Eukaryota</taxon>
        <taxon>Metazoa</taxon>
        <taxon>Chordata</taxon>
        <taxon>Craniata</taxon>
        <taxon>Vertebrata</taxon>
        <taxon>Euteleostomi</taxon>
        <taxon>Actinopterygii</taxon>
        <taxon>Neopterygii</taxon>
        <taxon>Teleostei</taxon>
        <taxon>Ostariophysi</taxon>
        <taxon>Cypriniformes</taxon>
        <taxon>Danionidae</taxon>
        <taxon>Danioninae</taxon>
        <taxon>Danionella</taxon>
    </lineage>
</organism>
<dbReference type="GO" id="GO:0000796">
    <property type="term" value="C:condensin complex"/>
    <property type="evidence" value="ECO:0007669"/>
    <property type="project" value="TreeGrafter"/>
</dbReference>